<proteinExistence type="predicted"/>
<dbReference type="AlphaFoldDB" id="A0A0C2D4B9"/>
<dbReference type="Proteomes" id="UP000031599">
    <property type="component" value="Unassembled WGS sequence"/>
</dbReference>
<protein>
    <submittedName>
        <fullName evidence="2">Uncharacterized protein</fullName>
    </submittedName>
</protein>
<dbReference type="EMBL" id="JMCC02000015">
    <property type="protein sequence ID" value="KIG18046.1"/>
    <property type="molecule type" value="Genomic_DNA"/>
</dbReference>
<sequence length="54" mass="5882">MGARSGGGDWPGRVARSRPARARGQLREATALLEQIEVEFARAKDVLMTERSLG</sequence>
<name>A0A0C2D4B9_9BACT</name>
<evidence type="ECO:0000313" key="2">
    <source>
        <dbReference type="EMBL" id="KIG18046.1"/>
    </source>
</evidence>
<feature type="region of interest" description="Disordered" evidence="1">
    <location>
        <begin position="1"/>
        <end position="22"/>
    </location>
</feature>
<evidence type="ECO:0000256" key="1">
    <source>
        <dbReference type="SAM" id="MobiDB-lite"/>
    </source>
</evidence>
<accession>A0A0C2D4B9</accession>
<gene>
    <name evidence="2" type="ORF">DB30_01933</name>
</gene>
<evidence type="ECO:0000313" key="3">
    <source>
        <dbReference type="Proteomes" id="UP000031599"/>
    </source>
</evidence>
<organism evidence="2 3">
    <name type="scientific">Enhygromyxa salina</name>
    <dbReference type="NCBI Taxonomy" id="215803"/>
    <lineage>
        <taxon>Bacteria</taxon>
        <taxon>Pseudomonadati</taxon>
        <taxon>Myxococcota</taxon>
        <taxon>Polyangia</taxon>
        <taxon>Nannocystales</taxon>
        <taxon>Nannocystaceae</taxon>
        <taxon>Enhygromyxa</taxon>
    </lineage>
</organism>
<feature type="compositionally biased region" description="Gly residues" evidence="1">
    <location>
        <begin position="1"/>
        <end position="10"/>
    </location>
</feature>
<reference evidence="2 3" key="1">
    <citation type="submission" date="2014-12" db="EMBL/GenBank/DDBJ databases">
        <title>Genome assembly of Enhygromyxa salina DSM 15201.</title>
        <authorList>
            <person name="Sharma G."/>
            <person name="Subramanian S."/>
        </authorList>
    </citation>
    <scope>NUCLEOTIDE SEQUENCE [LARGE SCALE GENOMIC DNA]</scope>
    <source>
        <strain evidence="2 3">DSM 15201</strain>
    </source>
</reference>
<comment type="caution">
    <text evidence="2">The sequence shown here is derived from an EMBL/GenBank/DDBJ whole genome shotgun (WGS) entry which is preliminary data.</text>
</comment>